<comment type="caution">
    <text evidence="1">The sequence shown here is derived from an EMBL/GenBank/DDBJ whole genome shotgun (WGS) entry which is preliminary data.</text>
</comment>
<proteinExistence type="predicted"/>
<evidence type="ECO:0000313" key="1">
    <source>
        <dbReference type="EMBL" id="GEU41634.1"/>
    </source>
</evidence>
<dbReference type="AlphaFoldDB" id="A0A6L2K178"/>
<organism evidence="1">
    <name type="scientific">Tanacetum cinerariifolium</name>
    <name type="common">Dalmatian daisy</name>
    <name type="synonym">Chrysanthemum cinerariifolium</name>
    <dbReference type="NCBI Taxonomy" id="118510"/>
    <lineage>
        <taxon>Eukaryota</taxon>
        <taxon>Viridiplantae</taxon>
        <taxon>Streptophyta</taxon>
        <taxon>Embryophyta</taxon>
        <taxon>Tracheophyta</taxon>
        <taxon>Spermatophyta</taxon>
        <taxon>Magnoliopsida</taxon>
        <taxon>eudicotyledons</taxon>
        <taxon>Gunneridae</taxon>
        <taxon>Pentapetalae</taxon>
        <taxon>asterids</taxon>
        <taxon>campanulids</taxon>
        <taxon>Asterales</taxon>
        <taxon>Asteraceae</taxon>
        <taxon>Asteroideae</taxon>
        <taxon>Anthemideae</taxon>
        <taxon>Anthemidinae</taxon>
        <taxon>Tanacetum</taxon>
    </lineage>
</organism>
<name>A0A6L2K178_TANCI</name>
<reference evidence="1" key="1">
    <citation type="journal article" date="2019" name="Sci. Rep.">
        <title>Draft genome of Tanacetum cinerariifolium, the natural source of mosquito coil.</title>
        <authorList>
            <person name="Yamashiro T."/>
            <person name="Shiraishi A."/>
            <person name="Satake H."/>
            <person name="Nakayama K."/>
        </authorList>
    </citation>
    <scope>NUCLEOTIDE SEQUENCE</scope>
</reference>
<protein>
    <submittedName>
        <fullName evidence="1">Uncharacterized protein</fullName>
    </submittedName>
</protein>
<accession>A0A6L2K178</accession>
<gene>
    <name evidence="1" type="ORF">Tci_013612</name>
</gene>
<sequence>MFDKAFKRVNTFVDFRTELVEGSSERAGEVLIQESAKKQKVDDEKETLKLKQLMKIIPDEEEVSIAAIALAVKSLRQMLKSFDREDLEDLFKLRMNMEKETRIQSIGMKAIRLLWSTFLENAIYAYLHVGR</sequence>
<dbReference type="EMBL" id="BKCJ010001463">
    <property type="protein sequence ID" value="GEU41634.1"/>
    <property type="molecule type" value="Genomic_DNA"/>
</dbReference>